<dbReference type="InterPro" id="IPR004839">
    <property type="entry name" value="Aminotransferase_I/II_large"/>
</dbReference>
<evidence type="ECO:0000256" key="2">
    <source>
        <dbReference type="ARBA" id="ARBA00022898"/>
    </source>
</evidence>
<feature type="compositionally biased region" description="Low complexity" evidence="6">
    <location>
        <begin position="480"/>
        <end position="498"/>
    </location>
</feature>
<feature type="compositionally biased region" description="Polar residues" evidence="6">
    <location>
        <begin position="1"/>
        <end position="18"/>
    </location>
</feature>
<dbReference type="InterPro" id="IPR015424">
    <property type="entry name" value="PyrdxlP-dep_Trfase"/>
</dbReference>
<dbReference type="GO" id="GO:0003677">
    <property type="term" value="F:DNA binding"/>
    <property type="evidence" value="ECO:0007669"/>
    <property type="project" value="UniProtKB-KW"/>
</dbReference>
<organism evidence="8 9">
    <name type="scientific">Bifidobacterium tibiigranuli</name>
    <dbReference type="NCBI Taxonomy" id="2172043"/>
    <lineage>
        <taxon>Bacteria</taxon>
        <taxon>Bacillati</taxon>
        <taxon>Actinomycetota</taxon>
        <taxon>Actinomycetes</taxon>
        <taxon>Bifidobacteriales</taxon>
        <taxon>Bifidobacteriaceae</taxon>
        <taxon>Bifidobacterium</taxon>
    </lineage>
</organism>
<dbReference type="Pfam" id="PF00392">
    <property type="entry name" value="GntR"/>
    <property type="match status" value="1"/>
</dbReference>
<keyword evidence="2" id="KW-0663">Pyridoxal phosphate</keyword>
<accession>A0A5N6S6M6</accession>
<dbReference type="InterPro" id="IPR000524">
    <property type="entry name" value="Tscrpt_reg_HTH_GntR"/>
</dbReference>
<evidence type="ECO:0000256" key="4">
    <source>
        <dbReference type="ARBA" id="ARBA00023125"/>
    </source>
</evidence>
<dbReference type="PROSITE" id="PS50949">
    <property type="entry name" value="HTH_GNTR"/>
    <property type="match status" value="1"/>
</dbReference>
<dbReference type="EMBL" id="QDAG01000003">
    <property type="protein sequence ID" value="KAE8129261.1"/>
    <property type="molecule type" value="Genomic_DNA"/>
</dbReference>
<protein>
    <submittedName>
        <fullName evidence="8">Aminotransferase class I/II-fold pyridoxal phosphate-dependent enzyme</fullName>
    </submittedName>
</protein>
<evidence type="ECO:0000256" key="3">
    <source>
        <dbReference type="ARBA" id="ARBA00023015"/>
    </source>
</evidence>
<keyword evidence="8" id="KW-0808">Transferase</keyword>
<dbReference type="PANTHER" id="PTHR46577:SF1">
    <property type="entry name" value="HTH-TYPE TRANSCRIPTIONAL REGULATORY PROTEIN GABR"/>
    <property type="match status" value="1"/>
</dbReference>
<dbReference type="AlphaFoldDB" id="A0A5N6S6M6"/>
<dbReference type="CDD" id="cd00609">
    <property type="entry name" value="AAT_like"/>
    <property type="match status" value="1"/>
</dbReference>
<dbReference type="PANTHER" id="PTHR46577">
    <property type="entry name" value="HTH-TYPE TRANSCRIPTIONAL REGULATORY PROTEIN GABR"/>
    <property type="match status" value="1"/>
</dbReference>
<dbReference type="InterPro" id="IPR015421">
    <property type="entry name" value="PyrdxlP-dep_Trfase_major"/>
</dbReference>
<evidence type="ECO:0000313" key="9">
    <source>
        <dbReference type="Proteomes" id="UP000325415"/>
    </source>
</evidence>
<feature type="domain" description="HTH gntR-type" evidence="7">
    <location>
        <begin position="50"/>
        <end position="118"/>
    </location>
</feature>
<dbReference type="CDD" id="cd07377">
    <property type="entry name" value="WHTH_GntR"/>
    <property type="match status" value="1"/>
</dbReference>
<dbReference type="InterPro" id="IPR051446">
    <property type="entry name" value="HTH_trans_reg/aminotransferase"/>
</dbReference>
<dbReference type="RefSeq" id="WP_152580465.1">
    <property type="nucleotide sequence ID" value="NZ_QDAG01000003.1"/>
</dbReference>
<dbReference type="SUPFAM" id="SSF53383">
    <property type="entry name" value="PLP-dependent transferases"/>
    <property type="match status" value="1"/>
</dbReference>
<dbReference type="Proteomes" id="UP000325415">
    <property type="component" value="Unassembled WGS sequence"/>
</dbReference>
<dbReference type="GeneID" id="78126878"/>
<dbReference type="OrthoDB" id="4307011at2"/>
<dbReference type="Pfam" id="PF00155">
    <property type="entry name" value="Aminotran_1_2"/>
    <property type="match status" value="1"/>
</dbReference>
<keyword evidence="9" id="KW-1185">Reference proteome</keyword>
<feature type="region of interest" description="Disordered" evidence="6">
    <location>
        <begin position="1"/>
        <end position="22"/>
    </location>
</feature>
<dbReference type="SUPFAM" id="SSF46785">
    <property type="entry name" value="Winged helix' DNA-binding domain"/>
    <property type="match status" value="1"/>
</dbReference>
<keyword evidence="3" id="KW-0805">Transcription regulation</keyword>
<dbReference type="Gene3D" id="3.90.1150.10">
    <property type="entry name" value="Aspartate Aminotransferase, domain 1"/>
    <property type="match status" value="1"/>
</dbReference>
<dbReference type="SMART" id="SM00345">
    <property type="entry name" value="HTH_GNTR"/>
    <property type="match status" value="1"/>
</dbReference>
<dbReference type="GO" id="GO:0008483">
    <property type="term" value="F:transaminase activity"/>
    <property type="evidence" value="ECO:0007669"/>
    <property type="project" value="UniProtKB-KW"/>
</dbReference>
<comment type="caution">
    <text evidence="8">The sequence shown here is derived from an EMBL/GenBank/DDBJ whole genome shotgun (WGS) entry which is preliminary data.</text>
</comment>
<sequence length="567" mass="60571">MHSSSETSADDGNTSSDATDAVPNDAARVITIATLDAQQLSELILATADTPTPQRITESITSLATSEVLREGQRLPTVRAMAASLRVSPATVSTAYHALSRAGVLASRGRAGTYVLPQAHTQEQGRALPLPVSRQDMPLIDLSKGTPDPALLPDIRPFLSKLGNRKAFVNSYDGPTILPMLEGVLRRNWPYEPQAMTMVSGAGDGLSRIIESTLRPGDFVITETPTYPPVLGMIDRCGATALGVPMDDCGMLPEALDRALRLCERPSAGAAVFAAAHRPNVAMIVVQPRAQNPTGASMTEQRIDELADVLLRHYDDERNMPLIVEDDHSGDVANAYAVSFAQRLPDHVVHIRSFSKSHGPDLRLAALSGTDEIVGLLNARRRLGPGWVSRFLQEILSEMLTDKRTFSTVISARHTYATRQRTMNALLRRQGLDVHTGDGLNMWVPVRDDAAAAQLLAESNIRVAAGQPFRPRFCVAPSPGFSSGSSSSSSSSSEGPSSEKPNPKTLSPETLAECTSPGIRITIAQSAATSERVAALLAQAARARDGKAKNDAETETAPKVASNELSA</sequence>
<proteinExistence type="inferred from homology"/>
<name>A0A5N6S6M6_9BIFI</name>
<feature type="region of interest" description="Disordered" evidence="6">
    <location>
        <begin position="480"/>
        <end position="513"/>
    </location>
</feature>
<comment type="similarity">
    <text evidence="1">In the C-terminal section; belongs to the class-I pyridoxal-phosphate-dependent aminotransferase family.</text>
</comment>
<dbReference type="Gene3D" id="3.40.640.10">
    <property type="entry name" value="Type I PLP-dependent aspartate aminotransferase-like (Major domain)"/>
    <property type="match status" value="1"/>
</dbReference>
<evidence type="ECO:0000256" key="6">
    <source>
        <dbReference type="SAM" id="MobiDB-lite"/>
    </source>
</evidence>
<evidence type="ECO:0000259" key="7">
    <source>
        <dbReference type="PROSITE" id="PS50949"/>
    </source>
</evidence>
<keyword evidence="5" id="KW-0804">Transcription</keyword>
<feature type="region of interest" description="Disordered" evidence="6">
    <location>
        <begin position="540"/>
        <end position="567"/>
    </location>
</feature>
<evidence type="ECO:0000313" key="8">
    <source>
        <dbReference type="EMBL" id="KAE8129261.1"/>
    </source>
</evidence>
<dbReference type="InterPro" id="IPR015422">
    <property type="entry name" value="PyrdxlP-dep_Trfase_small"/>
</dbReference>
<dbReference type="InterPro" id="IPR036390">
    <property type="entry name" value="WH_DNA-bd_sf"/>
</dbReference>
<dbReference type="GO" id="GO:0003700">
    <property type="term" value="F:DNA-binding transcription factor activity"/>
    <property type="evidence" value="ECO:0007669"/>
    <property type="project" value="InterPro"/>
</dbReference>
<keyword evidence="4" id="KW-0238">DNA-binding</keyword>
<reference evidence="8 9" key="1">
    <citation type="submission" date="2018-04" db="EMBL/GenBank/DDBJ databases">
        <authorList>
            <person name="Eckel V.P."/>
            <person name="Vogel R.F."/>
        </authorList>
    </citation>
    <scope>NUCLEOTIDE SEQUENCE [LARGE SCALE GENOMIC DNA]</scope>
    <source>
        <strain evidence="9">TMW 2.1764</strain>
    </source>
</reference>
<dbReference type="GO" id="GO:0030170">
    <property type="term" value="F:pyridoxal phosphate binding"/>
    <property type="evidence" value="ECO:0007669"/>
    <property type="project" value="InterPro"/>
</dbReference>
<dbReference type="Gene3D" id="1.10.10.10">
    <property type="entry name" value="Winged helix-like DNA-binding domain superfamily/Winged helix DNA-binding domain"/>
    <property type="match status" value="1"/>
</dbReference>
<feature type="compositionally biased region" description="Basic and acidic residues" evidence="6">
    <location>
        <begin position="542"/>
        <end position="552"/>
    </location>
</feature>
<keyword evidence="8" id="KW-0032">Aminotransferase</keyword>
<evidence type="ECO:0000256" key="5">
    <source>
        <dbReference type="ARBA" id="ARBA00023163"/>
    </source>
</evidence>
<evidence type="ECO:0000256" key="1">
    <source>
        <dbReference type="ARBA" id="ARBA00005384"/>
    </source>
</evidence>
<dbReference type="InterPro" id="IPR036388">
    <property type="entry name" value="WH-like_DNA-bd_sf"/>
</dbReference>
<gene>
    <name evidence="8" type="ORF">DDE84_04125</name>
</gene>